<name>A0A0D2JVS7_9EURO</name>
<feature type="compositionally biased region" description="Low complexity" evidence="1">
    <location>
        <begin position="261"/>
        <end position="278"/>
    </location>
</feature>
<feature type="region of interest" description="Disordered" evidence="1">
    <location>
        <begin position="12"/>
        <end position="112"/>
    </location>
</feature>
<feature type="compositionally biased region" description="Basic and acidic residues" evidence="1">
    <location>
        <begin position="467"/>
        <end position="483"/>
    </location>
</feature>
<feature type="compositionally biased region" description="Basic and acidic residues" evidence="1">
    <location>
        <begin position="344"/>
        <end position="353"/>
    </location>
</feature>
<feature type="compositionally biased region" description="Polar residues" evidence="1">
    <location>
        <begin position="319"/>
        <end position="339"/>
    </location>
</feature>
<feature type="compositionally biased region" description="Basic and acidic residues" evidence="1">
    <location>
        <begin position="60"/>
        <end position="75"/>
    </location>
</feature>
<dbReference type="VEuPathDB" id="FungiDB:Z520_09665"/>
<gene>
    <name evidence="2" type="ORF">Z520_09665</name>
</gene>
<sequence length="541" mass="58483">MPTTVLGIEELESQQRTSNGLLDQNLAPPRGLSGPPQNHTPDITLPGHQDQMAGQSDQDTDFKTPRPRLTIRELRQAAQKETLASQAGKAAQDAQEVRRKSTSMPQKKPSILGGLFQVREPTQIALNQVASQMIAQHGSTSATKVPNVRLEKMPDFVPKVNSRWDGIPENVKRRERREKEKEKERAKRDTFFYTDSNARSDDGKGKRRTNAGSRNSSSTTGSSFGAHGSSSGSQGASSRTQFYTQSVNSSGDLASQQRTDASTFSAPLTSSSALSETESLSDKPIRGPRSAATRTHYPHSKDQTLDSRIPLDKGKLPSTFCTSPGSTTKEYESLNSPVITQYRGEGEGSRLECEPSLSIPIAKTVPPHPTSPLGSSRDTSPTAPSRVEPPLQSPQGINDMTSLQAALWSSEPGVLSPSAFVKKKSGVKSNNAFLAGEAQELVLPDEVADRDNPGAASQSLKSGRSRILQDLEKRPDSSRDRLGLRASMLFSNDTTPWELQETNQPPPSSPTSGKHAPNTKTKLPKPFGRAGKEKEKGKAAV</sequence>
<dbReference type="RefSeq" id="XP_016628742.1">
    <property type="nucleotide sequence ID" value="XM_016780159.1"/>
</dbReference>
<dbReference type="Proteomes" id="UP000053411">
    <property type="component" value="Unassembled WGS sequence"/>
</dbReference>
<evidence type="ECO:0000313" key="2">
    <source>
        <dbReference type="EMBL" id="KIX94619.1"/>
    </source>
</evidence>
<proteinExistence type="predicted"/>
<dbReference type="GeneID" id="27715411"/>
<protein>
    <submittedName>
        <fullName evidence="2">Uncharacterized protein</fullName>
    </submittedName>
</protein>
<dbReference type="OrthoDB" id="4117770at2759"/>
<feature type="region of interest" description="Disordered" evidence="1">
    <location>
        <begin position="153"/>
        <end position="400"/>
    </location>
</feature>
<feature type="compositionally biased region" description="Low complexity" evidence="1">
    <location>
        <begin position="210"/>
        <end position="240"/>
    </location>
</feature>
<evidence type="ECO:0000313" key="3">
    <source>
        <dbReference type="Proteomes" id="UP000053411"/>
    </source>
</evidence>
<feature type="compositionally biased region" description="Polar residues" evidence="1">
    <location>
        <begin position="372"/>
        <end position="383"/>
    </location>
</feature>
<dbReference type="AlphaFoldDB" id="A0A0D2JVS7"/>
<organism evidence="2 3">
    <name type="scientific">Fonsecaea multimorphosa CBS 102226</name>
    <dbReference type="NCBI Taxonomy" id="1442371"/>
    <lineage>
        <taxon>Eukaryota</taxon>
        <taxon>Fungi</taxon>
        <taxon>Dikarya</taxon>
        <taxon>Ascomycota</taxon>
        <taxon>Pezizomycotina</taxon>
        <taxon>Eurotiomycetes</taxon>
        <taxon>Chaetothyriomycetidae</taxon>
        <taxon>Chaetothyriales</taxon>
        <taxon>Herpotrichiellaceae</taxon>
        <taxon>Fonsecaea</taxon>
    </lineage>
</organism>
<keyword evidence="3" id="KW-1185">Reference proteome</keyword>
<feature type="compositionally biased region" description="Basic and acidic residues" evidence="1">
    <location>
        <begin position="530"/>
        <end position="541"/>
    </location>
</feature>
<feature type="compositionally biased region" description="Polar residues" evidence="1">
    <location>
        <begin position="241"/>
        <end position="260"/>
    </location>
</feature>
<feature type="region of interest" description="Disordered" evidence="1">
    <location>
        <begin position="442"/>
        <end position="541"/>
    </location>
</feature>
<feature type="compositionally biased region" description="Basic and acidic residues" evidence="1">
    <location>
        <begin position="299"/>
        <end position="315"/>
    </location>
</feature>
<feature type="compositionally biased region" description="Polar residues" evidence="1">
    <location>
        <begin position="489"/>
        <end position="503"/>
    </location>
</feature>
<accession>A0A0D2JVS7</accession>
<evidence type="ECO:0000256" key="1">
    <source>
        <dbReference type="SAM" id="MobiDB-lite"/>
    </source>
</evidence>
<dbReference type="EMBL" id="KN848086">
    <property type="protein sequence ID" value="KIX94619.1"/>
    <property type="molecule type" value="Genomic_DNA"/>
</dbReference>
<feature type="compositionally biased region" description="Basic and acidic residues" evidence="1">
    <location>
        <begin position="177"/>
        <end position="190"/>
    </location>
</feature>
<reference evidence="2 3" key="1">
    <citation type="submission" date="2015-01" db="EMBL/GenBank/DDBJ databases">
        <title>The Genome Sequence of Fonsecaea multimorphosa CBS 102226.</title>
        <authorList>
            <consortium name="The Broad Institute Genomics Platform"/>
            <person name="Cuomo C."/>
            <person name="de Hoog S."/>
            <person name="Gorbushina A."/>
            <person name="Stielow B."/>
            <person name="Teixiera M."/>
            <person name="Abouelleil A."/>
            <person name="Chapman S.B."/>
            <person name="Priest M."/>
            <person name="Young S.K."/>
            <person name="Wortman J."/>
            <person name="Nusbaum C."/>
            <person name="Birren B."/>
        </authorList>
    </citation>
    <scope>NUCLEOTIDE SEQUENCE [LARGE SCALE GENOMIC DNA]</scope>
    <source>
        <strain evidence="2 3">CBS 102226</strain>
    </source>
</reference>